<keyword evidence="1" id="KW-1133">Transmembrane helix</keyword>
<evidence type="ECO:0000313" key="3">
    <source>
        <dbReference type="Proteomes" id="UP000018731"/>
    </source>
</evidence>
<evidence type="ECO:0008006" key="4">
    <source>
        <dbReference type="Google" id="ProtNLM"/>
    </source>
</evidence>
<evidence type="ECO:0000313" key="2">
    <source>
        <dbReference type="EMBL" id="ETD22901.1"/>
    </source>
</evidence>
<sequence>MPPKKFPPKQSKQEISQSFSPDLVIRNLIFTTLYVIGILWFFSSYILPTMKSFKSQYIIERKERLIYEEIARGYSAAKQRLDDFANLNTNALSKLQNADPQAETKALVAKFLTIKEMRRVSQSEIPNEGTRSITFAFKTQTKSVDNIWKLIDKLDSLSSSAVINLPIQIKKVSMQSQVYDILLHIEVRQNTFIPNDETKAILQEIKAQSRY</sequence>
<dbReference type="EMBL" id="AZJI01000007">
    <property type="protein sequence ID" value="ETD22901.1"/>
    <property type="molecule type" value="Genomic_DNA"/>
</dbReference>
<protein>
    <recommendedName>
        <fullName evidence="4">General secretion pathway protein M</fullName>
    </recommendedName>
</protein>
<dbReference type="RefSeq" id="WP_023928470.1">
    <property type="nucleotide sequence ID" value="NZ_KI669455.1"/>
</dbReference>
<gene>
    <name evidence="2" type="ORF">HMPREF2086_01700</name>
</gene>
<dbReference type="AlphaFoldDB" id="V8C821"/>
<dbReference type="PATRIC" id="fig|1357400.3.peg.2282"/>
<name>V8C821_9HELI</name>
<accession>V8C821</accession>
<keyword evidence="3" id="KW-1185">Reference proteome</keyword>
<organism evidence="2 3">
    <name type="scientific">Helicobacter macacae MIT 99-5501</name>
    <dbReference type="NCBI Taxonomy" id="1357400"/>
    <lineage>
        <taxon>Bacteria</taxon>
        <taxon>Pseudomonadati</taxon>
        <taxon>Campylobacterota</taxon>
        <taxon>Epsilonproteobacteria</taxon>
        <taxon>Campylobacterales</taxon>
        <taxon>Helicobacteraceae</taxon>
        <taxon>Helicobacter</taxon>
    </lineage>
</organism>
<dbReference type="OrthoDB" id="5329021at2"/>
<keyword evidence="1" id="KW-0472">Membrane</keyword>
<comment type="caution">
    <text evidence="2">The sequence shown here is derived from an EMBL/GenBank/DDBJ whole genome shotgun (WGS) entry which is preliminary data.</text>
</comment>
<proteinExistence type="predicted"/>
<feature type="transmembrane region" description="Helical" evidence="1">
    <location>
        <begin position="28"/>
        <end position="47"/>
    </location>
</feature>
<evidence type="ECO:0000256" key="1">
    <source>
        <dbReference type="SAM" id="Phobius"/>
    </source>
</evidence>
<keyword evidence="1" id="KW-0812">Transmembrane</keyword>
<dbReference type="Proteomes" id="UP000018731">
    <property type="component" value="Unassembled WGS sequence"/>
</dbReference>
<dbReference type="STRING" id="1357400.HMPREF2086_01700"/>
<reference evidence="2 3" key="1">
    <citation type="journal article" date="2014" name="Genome Announc.">
        <title>Draft genome sequences of six enterohepatic helicobacter species isolated from humans and one from rhesus macaques.</title>
        <authorList>
            <person name="Shen Z."/>
            <person name="Sheh A."/>
            <person name="Young S.K."/>
            <person name="Abouelliel A."/>
            <person name="Ward D.V."/>
            <person name="Earl A.M."/>
            <person name="Fox J.G."/>
        </authorList>
    </citation>
    <scope>NUCLEOTIDE SEQUENCE [LARGE SCALE GENOMIC DNA]</scope>
    <source>
        <strain evidence="2 3">MIT 99-5501</strain>
    </source>
</reference>
<dbReference type="HOGENOM" id="CLU_1376494_0_0_7"/>